<evidence type="ECO:0000313" key="4">
    <source>
        <dbReference type="Proteomes" id="UP000198894"/>
    </source>
</evidence>
<keyword evidence="2" id="KW-0812">Transmembrane</keyword>
<proteinExistence type="predicted"/>
<keyword evidence="2" id="KW-1133">Transmembrane helix</keyword>
<feature type="transmembrane region" description="Helical" evidence="2">
    <location>
        <begin position="24"/>
        <end position="44"/>
    </location>
</feature>
<gene>
    <name evidence="3" type="ORF">SAMN05428953_102103</name>
</gene>
<organism evidence="3 4">
    <name type="scientific">Mesorhizobium muleiense</name>
    <dbReference type="NCBI Taxonomy" id="1004279"/>
    <lineage>
        <taxon>Bacteria</taxon>
        <taxon>Pseudomonadati</taxon>
        <taxon>Pseudomonadota</taxon>
        <taxon>Alphaproteobacteria</taxon>
        <taxon>Hyphomicrobiales</taxon>
        <taxon>Phyllobacteriaceae</taxon>
        <taxon>Mesorhizobium</taxon>
    </lineage>
</organism>
<keyword evidence="2" id="KW-0472">Membrane</keyword>
<dbReference type="RefSeq" id="WP_236473411.1">
    <property type="nucleotide sequence ID" value="NZ_FNEE01000002.1"/>
</dbReference>
<feature type="transmembrane region" description="Helical" evidence="2">
    <location>
        <begin position="136"/>
        <end position="152"/>
    </location>
</feature>
<keyword evidence="4" id="KW-1185">Reference proteome</keyword>
<evidence type="ECO:0000313" key="3">
    <source>
        <dbReference type="EMBL" id="SDI49231.1"/>
    </source>
</evidence>
<feature type="region of interest" description="Disordered" evidence="1">
    <location>
        <begin position="180"/>
        <end position="199"/>
    </location>
</feature>
<protein>
    <submittedName>
        <fullName evidence="3">Uncharacterized protein</fullName>
    </submittedName>
</protein>
<dbReference type="AlphaFoldDB" id="A0A1G8L0U6"/>
<feature type="transmembrane region" description="Helical" evidence="2">
    <location>
        <begin position="91"/>
        <end position="116"/>
    </location>
</feature>
<feature type="transmembrane region" description="Helical" evidence="2">
    <location>
        <begin position="50"/>
        <end position="70"/>
    </location>
</feature>
<accession>A0A1G8L0U6</accession>
<dbReference type="Proteomes" id="UP000198894">
    <property type="component" value="Unassembled WGS sequence"/>
</dbReference>
<evidence type="ECO:0000256" key="2">
    <source>
        <dbReference type="SAM" id="Phobius"/>
    </source>
</evidence>
<dbReference type="EMBL" id="FNEE01000002">
    <property type="protein sequence ID" value="SDI49231.1"/>
    <property type="molecule type" value="Genomic_DNA"/>
</dbReference>
<feature type="compositionally biased region" description="Polar residues" evidence="1">
    <location>
        <begin position="189"/>
        <end position="199"/>
    </location>
</feature>
<sequence>MAVANNNPSTETIAQRAKNELREYALLSLYLFVCFGALVLYKAAILGEEGISYLPSGLAAIKALILAKFIMLGQMIRLGDRRGGGRIAYVIAYKALLYLILLLVLSVIEEVVVGLIHGRSVAAALAEFGGAKLPQTLATSLIMLLILIPYLASRELNVALGEGRLWTLLLERRDGPRSADLAAAARESGPTNPSDHPYQ</sequence>
<evidence type="ECO:0000256" key="1">
    <source>
        <dbReference type="SAM" id="MobiDB-lite"/>
    </source>
</evidence>
<name>A0A1G8L0U6_9HYPH</name>
<reference evidence="4" key="1">
    <citation type="submission" date="2016-10" db="EMBL/GenBank/DDBJ databases">
        <authorList>
            <person name="Varghese N."/>
            <person name="Submissions S."/>
        </authorList>
    </citation>
    <scope>NUCLEOTIDE SEQUENCE [LARGE SCALE GENOMIC DNA]</scope>
    <source>
        <strain evidence="4">CGMCC 1.11022</strain>
    </source>
</reference>